<feature type="signal peptide" evidence="5">
    <location>
        <begin position="1"/>
        <end position="22"/>
    </location>
</feature>
<sequence length="221" mass="25223">MISKSQQLLLVIGLCLSVASSADVDCTERPKFVNPTKCCPIHEFISVEVKEKCQQYNVTPSEQPPMSDEQSGEGRHRHHHHHHHHPRIFQQQCLVSCIFNETGFYEDNKLDETKLDDYLKLTIPDDVQLQTVTKEAFISCAAKAKEFKDKFGNRPRPSPPPSQSMCPRKPAFLTGCVYFNLLQNCPPTIWNNSAECSENREFFKNCKSPRRRPSSEDKSAA</sequence>
<dbReference type="Gene3D" id="1.10.238.270">
    <property type="match status" value="1"/>
</dbReference>
<dbReference type="OrthoDB" id="7962367at2759"/>
<evidence type="ECO:0000256" key="2">
    <source>
        <dbReference type="ARBA" id="ARBA00008098"/>
    </source>
</evidence>
<dbReference type="AlphaFoldDB" id="B4J8G0"/>
<dbReference type="SUPFAM" id="SSF47565">
    <property type="entry name" value="Insect pheromone/odorant-binding proteins"/>
    <property type="match status" value="1"/>
</dbReference>
<dbReference type="EMBL" id="CH916367">
    <property type="protein sequence ID" value="EDW02319.1"/>
    <property type="molecule type" value="Genomic_DNA"/>
</dbReference>
<evidence type="ECO:0000256" key="3">
    <source>
        <dbReference type="ARBA" id="ARBA00022525"/>
    </source>
</evidence>
<organism evidence="8">
    <name type="scientific">Drosophila grimshawi</name>
    <name type="common">Hawaiian fruit fly</name>
    <name type="synonym">Idiomyia grimshawi</name>
    <dbReference type="NCBI Taxonomy" id="7222"/>
    <lineage>
        <taxon>Eukaryota</taxon>
        <taxon>Metazoa</taxon>
        <taxon>Ecdysozoa</taxon>
        <taxon>Arthropoda</taxon>
        <taxon>Hexapoda</taxon>
        <taxon>Insecta</taxon>
        <taxon>Pterygota</taxon>
        <taxon>Neoptera</taxon>
        <taxon>Endopterygota</taxon>
        <taxon>Diptera</taxon>
        <taxon>Brachycera</taxon>
        <taxon>Muscomorpha</taxon>
        <taxon>Ephydroidea</taxon>
        <taxon>Drosophilidae</taxon>
        <taxon>Drosophila</taxon>
        <taxon>Hawaiian Drosophila</taxon>
    </lineage>
</organism>
<dbReference type="HOGENOM" id="CLU_120152_0_0_1"/>
<keyword evidence="3" id="KW-0964">Secreted</keyword>
<dbReference type="InterPro" id="IPR052295">
    <property type="entry name" value="Odorant-binding_protein"/>
</dbReference>
<evidence type="ECO:0000256" key="4">
    <source>
        <dbReference type="SAM" id="MobiDB-lite"/>
    </source>
</evidence>
<comment type="subcellular location">
    <subcellularLocation>
        <location evidence="1">Secreted</location>
    </subcellularLocation>
</comment>
<dbReference type="eggNOG" id="ENOG502T840">
    <property type="taxonomic scope" value="Eukaryota"/>
</dbReference>
<dbReference type="GeneID" id="6560083"/>
<feature type="chain" id="PRO_5002811894" evidence="5">
    <location>
        <begin position="23"/>
        <end position="221"/>
    </location>
</feature>
<evidence type="ECO:0000259" key="6">
    <source>
        <dbReference type="Pfam" id="PF22651"/>
    </source>
</evidence>
<dbReference type="OMA" id="CCPMPDF"/>
<dbReference type="GO" id="GO:0005576">
    <property type="term" value="C:extracellular region"/>
    <property type="evidence" value="ECO:0007669"/>
    <property type="project" value="UniProtKB-SubCell"/>
</dbReference>
<accession>B4J8G0</accession>
<dbReference type="PhylomeDB" id="B4J8G0"/>
<proteinExistence type="inferred from homology"/>
<feature type="domain" description="OBP47-like" evidence="6">
    <location>
        <begin position="88"/>
        <end position="201"/>
    </location>
</feature>
<dbReference type="SMR" id="B4J8G0"/>
<keyword evidence="5" id="KW-0732">Signal</keyword>
<name>B4J8G0_DROGR</name>
<dbReference type="Proteomes" id="UP000001070">
    <property type="component" value="Unassembled WGS sequence"/>
</dbReference>
<protein>
    <submittedName>
        <fullName evidence="7">GH19957</fullName>
    </submittedName>
</protein>
<dbReference type="FunCoup" id="B4J8G0">
    <property type="interactions" value="54"/>
</dbReference>
<comment type="similarity">
    <text evidence="2">Belongs to the PBP/GOBP family.</text>
</comment>
<dbReference type="STRING" id="7222.B4J8G0"/>
<dbReference type="PANTHER" id="PTHR21066">
    <property type="entry name" value="ODORANT-BINDING PROTEIN 59A-RELATED"/>
    <property type="match status" value="1"/>
</dbReference>
<reference evidence="7 8" key="1">
    <citation type="journal article" date="2007" name="Nature">
        <title>Evolution of genes and genomes on the Drosophila phylogeny.</title>
        <authorList>
            <consortium name="Drosophila 12 Genomes Consortium"/>
            <person name="Clark A.G."/>
            <person name="Eisen M.B."/>
            <person name="Smith D.R."/>
            <person name="Bergman C.M."/>
            <person name="Oliver B."/>
            <person name="Markow T.A."/>
            <person name="Kaufman T.C."/>
            <person name="Kellis M."/>
            <person name="Gelbart W."/>
            <person name="Iyer V.N."/>
            <person name="Pollard D.A."/>
            <person name="Sackton T.B."/>
            <person name="Larracuente A.M."/>
            <person name="Singh N.D."/>
            <person name="Abad J.P."/>
            <person name="Abt D.N."/>
            <person name="Adryan B."/>
            <person name="Aguade M."/>
            <person name="Akashi H."/>
            <person name="Anderson W.W."/>
            <person name="Aquadro C.F."/>
            <person name="Ardell D.H."/>
            <person name="Arguello R."/>
            <person name="Artieri C.G."/>
            <person name="Barbash D.A."/>
            <person name="Barker D."/>
            <person name="Barsanti P."/>
            <person name="Batterham P."/>
            <person name="Batzoglou S."/>
            <person name="Begun D."/>
            <person name="Bhutkar A."/>
            <person name="Blanco E."/>
            <person name="Bosak S.A."/>
            <person name="Bradley R.K."/>
            <person name="Brand A.D."/>
            <person name="Brent M.R."/>
            <person name="Brooks A.N."/>
            <person name="Brown R.H."/>
            <person name="Butlin R.K."/>
            <person name="Caggese C."/>
            <person name="Calvi B.R."/>
            <person name="Bernardo de Carvalho A."/>
            <person name="Caspi A."/>
            <person name="Castrezana S."/>
            <person name="Celniker S.E."/>
            <person name="Chang J.L."/>
            <person name="Chapple C."/>
            <person name="Chatterji S."/>
            <person name="Chinwalla A."/>
            <person name="Civetta A."/>
            <person name="Clifton S.W."/>
            <person name="Comeron J.M."/>
            <person name="Costello J.C."/>
            <person name="Coyne J.A."/>
            <person name="Daub J."/>
            <person name="David R.G."/>
            <person name="Delcher A.L."/>
            <person name="Delehaunty K."/>
            <person name="Do C.B."/>
            <person name="Ebling H."/>
            <person name="Edwards K."/>
            <person name="Eickbush T."/>
            <person name="Evans J.D."/>
            <person name="Filipski A."/>
            <person name="Findeiss S."/>
            <person name="Freyhult E."/>
            <person name="Fulton L."/>
            <person name="Fulton R."/>
            <person name="Garcia A.C."/>
            <person name="Gardiner A."/>
            <person name="Garfield D.A."/>
            <person name="Garvin B.E."/>
            <person name="Gibson G."/>
            <person name="Gilbert D."/>
            <person name="Gnerre S."/>
            <person name="Godfrey J."/>
            <person name="Good R."/>
            <person name="Gotea V."/>
            <person name="Gravely B."/>
            <person name="Greenberg A.J."/>
            <person name="Griffiths-Jones S."/>
            <person name="Gross S."/>
            <person name="Guigo R."/>
            <person name="Gustafson E.A."/>
            <person name="Haerty W."/>
            <person name="Hahn M.W."/>
            <person name="Halligan D.L."/>
            <person name="Halpern A.L."/>
            <person name="Halter G.M."/>
            <person name="Han M.V."/>
            <person name="Heger A."/>
            <person name="Hillier L."/>
            <person name="Hinrichs A.S."/>
            <person name="Holmes I."/>
            <person name="Hoskins R.A."/>
            <person name="Hubisz M.J."/>
            <person name="Hultmark D."/>
            <person name="Huntley M.A."/>
            <person name="Jaffe D.B."/>
            <person name="Jagadeeshan S."/>
            <person name="Jeck W.R."/>
            <person name="Johnson J."/>
            <person name="Jones C.D."/>
            <person name="Jordan W.C."/>
            <person name="Karpen G.H."/>
            <person name="Kataoka E."/>
            <person name="Keightley P.D."/>
            <person name="Kheradpour P."/>
            <person name="Kirkness E.F."/>
            <person name="Koerich L.B."/>
            <person name="Kristiansen K."/>
            <person name="Kudrna D."/>
            <person name="Kulathinal R.J."/>
            <person name="Kumar S."/>
            <person name="Kwok R."/>
            <person name="Lander E."/>
            <person name="Langley C.H."/>
            <person name="Lapoint R."/>
            <person name="Lazzaro B.P."/>
            <person name="Lee S.J."/>
            <person name="Levesque L."/>
            <person name="Li R."/>
            <person name="Lin C.F."/>
            <person name="Lin M.F."/>
            <person name="Lindblad-Toh K."/>
            <person name="Llopart A."/>
            <person name="Long M."/>
            <person name="Low L."/>
            <person name="Lozovsky E."/>
            <person name="Lu J."/>
            <person name="Luo M."/>
            <person name="Machado C.A."/>
            <person name="Makalowski W."/>
            <person name="Marzo M."/>
            <person name="Matsuda M."/>
            <person name="Matzkin L."/>
            <person name="McAllister B."/>
            <person name="McBride C.S."/>
            <person name="McKernan B."/>
            <person name="McKernan K."/>
            <person name="Mendez-Lago M."/>
            <person name="Minx P."/>
            <person name="Mollenhauer M.U."/>
            <person name="Montooth K."/>
            <person name="Mount S.M."/>
            <person name="Mu X."/>
            <person name="Myers E."/>
            <person name="Negre B."/>
            <person name="Newfeld S."/>
            <person name="Nielsen R."/>
            <person name="Noor M.A."/>
            <person name="O'Grady P."/>
            <person name="Pachter L."/>
            <person name="Papaceit M."/>
            <person name="Parisi M.J."/>
            <person name="Parisi M."/>
            <person name="Parts L."/>
            <person name="Pedersen J.S."/>
            <person name="Pesole G."/>
            <person name="Phillippy A.M."/>
            <person name="Ponting C.P."/>
            <person name="Pop M."/>
            <person name="Porcelli D."/>
            <person name="Powell J.R."/>
            <person name="Prohaska S."/>
            <person name="Pruitt K."/>
            <person name="Puig M."/>
            <person name="Quesneville H."/>
            <person name="Ram K.R."/>
            <person name="Rand D."/>
            <person name="Rasmussen M.D."/>
            <person name="Reed L.K."/>
            <person name="Reenan R."/>
            <person name="Reily A."/>
            <person name="Remington K.A."/>
            <person name="Rieger T.T."/>
            <person name="Ritchie M.G."/>
            <person name="Robin C."/>
            <person name="Rogers Y.H."/>
            <person name="Rohde C."/>
            <person name="Rozas J."/>
            <person name="Rubenfield M.J."/>
            <person name="Ruiz A."/>
            <person name="Russo S."/>
            <person name="Salzberg S.L."/>
            <person name="Sanchez-Gracia A."/>
            <person name="Saranga D.J."/>
            <person name="Sato H."/>
            <person name="Schaeffer S.W."/>
            <person name="Schatz M.C."/>
            <person name="Schlenke T."/>
            <person name="Schwartz R."/>
            <person name="Segarra C."/>
            <person name="Singh R.S."/>
            <person name="Sirot L."/>
            <person name="Sirota M."/>
            <person name="Sisneros N.B."/>
            <person name="Smith C.D."/>
            <person name="Smith T.F."/>
            <person name="Spieth J."/>
            <person name="Stage D.E."/>
            <person name="Stark A."/>
            <person name="Stephan W."/>
            <person name="Strausberg R.L."/>
            <person name="Strempel S."/>
            <person name="Sturgill D."/>
            <person name="Sutton G."/>
            <person name="Sutton G.G."/>
            <person name="Tao W."/>
            <person name="Teichmann S."/>
            <person name="Tobari Y.N."/>
            <person name="Tomimura Y."/>
            <person name="Tsolas J.M."/>
            <person name="Valente V.L."/>
            <person name="Venter E."/>
            <person name="Venter J.C."/>
            <person name="Vicario S."/>
            <person name="Vieira F.G."/>
            <person name="Vilella A.J."/>
            <person name="Villasante A."/>
            <person name="Walenz B."/>
            <person name="Wang J."/>
            <person name="Wasserman M."/>
            <person name="Watts T."/>
            <person name="Wilson D."/>
            <person name="Wilson R.K."/>
            <person name="Wing R.A."/>
            <person name="Wolfner M.F."/>
            <person name="Wong A."/>
            <person name="Wong G.K."/>
            <person name="Wu C.I."/>
            <person name="Wu G."/>
            <person name="Yamamoto D."/>
            <person name="Yang H.P."/>
            <person name="Yang S.P."/>
            <person name="Yorke J.A."/>
            <person name="Yoshida K."/>
            <person name="Zdobnov E."/>
            <person name="Zhang P."/>
            <person name="Zhang Y."/>
            <person name="Zimin A.V."/>
            <person name="Baldwin J."/>
            <person name="Abdouelleil A."/>
            <person name="Abdulkadir J."/>
            <person name="Abebe A."/>
            <person name="Abera B."/>
            <person name="Abreu J."/>
            <person name="Acer S.C."/>
            <person name="Aftuck L."/>
            <person name="Alexander A."/>
            <person name="An P."/>
            <person name="Anderson E."/>
            <person name="Anderson S."/>
            <person name="Arachi H."/>
            <person name="Azer M."/>
            <person name="Bachantsang P."/>
            <person name="Barry A."/>
            <person name="Bayul T."/>
            <person name="Berlin A."/>
            <person name="Bessette D."/>
            <person name="Bloom T."/>
            <person name="Blye J."/>
            <person name="Boguslavskiy L."/>
            <person name="Bonnet C."/>
            <person name="Boukhgalter B."/>
            <person name="Bourzgui I."/>
            <person name="Brown A."/>
            <person name="Cahill P."/>
            <person name="Channer S."/>
            <person name="Cheshatsang Y."/>
            <person name="Chuda L."/>
            <person name="Citroen M."/>
            <person name="Collymore A."/>
            <person name="Cooke P."/>
            <person name="Costello M."/>
            <person name="D'Aco K."/>
            <person name="Daza R."/>
            <person name="De Haan G."/>
            <person name="DeGray S."/>
            <person name="DeMaso C."/>
            <person name="Dhargay N."/>
            <person name="Dooley K."/>
            <person name="Dooley E."/>
            <person name="Doricent M."/>
            <person name="Dorje P."/>
            <person name="Dorjee K."/>
            <person name="Dupes A."/>
            <person name="Elong R."/>
            <person name="Falk J."/>
            <person name="Farina A."/>
            <person name="Faro S."/>
            <person name="Ferguson D."/>
            <person name="Fisher S."/>
            <person name="Foley C.D."/>
            <person name="Franke A."/>
            <person name="Friedrich D."/>
            <person name="Gadbois L."/>
            <person name="Gearin G."/>
            <person name="Gearin C.R."/>
            <person name="Giannoukos G."/>
            <person name="Goode T."/>
            <person name="Graham J."/>
            <person name="Grandbois E."/>
            <person name="Grewal S."/>
            <person name="Gyaltsen K."/>
            <person name="Hafez N."/>
            <person name="Hagos B."/>
            <person name="Hall J."/>
            <person name="Henson C."/>
            <person name="Hollinger A."/>
            <person name="Honan T."/>
            <person name="Huard M.D."/>
            <person name="Hughes L."/>
            <person name="Hurhula B."/>
            <person name="Husby M.E."/>
            <person name="Kamat A."/>
            <person name="Kanga B."/>
            <person name="Kashin S."/>
            <person name="Khazanovich D."/>
            <person name="Kisner P."/>
            <person name="Lance K."/>
            <person name="Lara M."/>
            <person name="Lee W."/>
            <person name="Lennon N."/>
            <person name="Letendre F."/>
            <person name="LeVine R."/>
            <person name="Lipovsky A."/>
            <person name="Liu X."/>
            <person name="Liu J."/>
            <person name="Liu S."/>
            <person name="Lokyitsang T."/>
            <person name="Lokyitsang Y."/>
            <person name="Lubonja R."/>
            <person name="Lui A."/>
            <person name="MacDonald P."/>
            <person name="Magnisalis V."/>
            <person name="Maru K."/>
            <person name="Matthews C."/>
            <person name="McCusker W."/>
            <person name="McDonough S."/>
            <person name="Mehta T."/>
            <person name="Meldrim J."/>
            <person name="Meneus L."/>
            <person name="Mihai O."/>
            <person name="Mihalev A."/>
            <person name="Mihova T."/>
            <person name="Mittelman R."/>
            <person name="Mlenga V."/>
            <person name="Montmayeur A."/>
            <person name="Mulrain L."/>
            <person name="Navidi A."/>
            <person name="Naylor J."/>
            <person name="Negash T."/>
            <person name="Nguyen T."/>
            <person name="Nguyen N."/>
            <person name="Nicol R."/>
            <person name="Norbu C."/>
            <person name="Norbu N."/>
            <person name="Novod N."/>
            <person name="O'Neill B."/>
            <person name="Osman S."/>
            <person name="Markiewicz E."/>
            <person name="Oyono O.L."/>
            <person name="Patti C."/>
            <person name="Phunkhang P."/>
            <person name="Pierre F."/>
            <person name="Priest M."/>
            <person name="Raghuraman S."/>
            <person name="Rege F."/>
            <person name="Reyes R."/>
            <person name="Rise C."/>
            <person name="Rogov P."/>
            <person name="Ross K."/>
            <person name="Ryan E."/>
            <person name="Settipalli S."/>
            <person name="Shea T."/>
            <person name="Sherpa N."/>
            <person name="Shi L."/>
            <person name="Shih D."/>
            <person name="Sparrow T."/>
            <person name="Spaulding J."/>
            <person name="Stalker J."/>
            <person name="Stange-Thomann N."/>
            <person name="Stavropoulos S."/>
            <person name="Stone C."/>
            <person name="Strader C."/>
            <person name="Tesfaye S."/>
            <person name="Thomson T."/>
            <person name="Thoulutsang Y."/>
            <person name="Thoulutsang D."/>
            <person name="Topham K."/>
            <person name="Topping I."/>
            <person name="Tsamla T."/>
            <person name="Vassiliev H."/>
            <person name="Vo A."/>
            <person name="Wangchuk T."/>
            <person name="Wangdi T."/>
            <person name="Weiand M."/>
            <person name="Wilkinson J."/>
            <person name="Wilson A."/>
            <person name="Yadav S."/>
            <person name="Young G."/>
            <person name="Yu Q."/>
            <person name="Zembek L."/>
            <person name="Zhong D."/>
            <person name="Zimmer A."/>
            <person name="Zwirko Z."/>
            <person name="Jaffe D.B."/>
            <person name="Alvarez P."/>
            <person name="Brockman W."/>
            <person name="Butler J."/>
            <person name="Chin C."/>
            <person name="Gnerre S."/>
            <person name="Grabherr M."/>
            <person name="Kleber M."/>
            <person name="Mauceli E."/>
            <person name="MacCallum I."/>
        </authorList>
    </citation>
    <scope>NUCLEOTIDE SEQUENCE [LARGE SCALE GENOMIC DNA]</scope>
    <source>
        <strain evidence="8">Tucson 15287-2541.00</strain>
    </source>
</reference>
<evidence type="ECO:0000256" key="1">
    <source>
        <dbReference type="ARBA" id="ARBA00004613"/>
    </source>
</evidence>
<dbReference type="CTD" id="36399"/>
<dbReference type="Pfam" id="PF22651">
    <property type="entry name" value="OBP47_like"/>
    <property type="match status" value="1"/>
</dbReference>
<evidence type="ECO:0000313" key="7">
    <source>
        <dbReference type="EMBL" id="EDW02319.1"/>
    </source>
</evidence>
<dbReference type="GO" id="GO:0005549">
    <property type="term" value="F:odorant binding"/>
    <property type="evidence" value="ECO:0007669"/>
    <property type="project" value="InterPro"/>
</dbReference>
<dbReference type="InParanoid" id="B4J8G0"/>
<dbReference type="KEGG" id="dgr:6560083"/>
<feature type="region of interest" description="Disordered" evidence="4">
    <location>
        <begin position="57"/>
        <end position="82"/>
    </location>
</feature>
<dbReference type="PANTHER" id="PTHR21066:SF15">
    <property type="entry name" value="GH25962P-RELATED"/>
    <property type="match status" value="1"/>
</dbReference>
<gene>
    <name evidence="7" type="primary">Dgri\GH19957</name>
    <name evidence="7" type="ORF">Dgri_GH19957</name>
    <name evidence="7" type="ORF">GH19957</name>
</gene>
<dbReference type="InterPro" id="IPR054577">
    <property type="entry name" value="OBP47-like_dom"/>
</dbReference>
<keyword evidence="8" id="KW-1185">Reference proteome</keyword>
<evidence type="ECO:0000313" key="8">
    <source>
        <dbReference type="Proteomes" id="UP000001070"/>
    </source>
</evidence>
<dbReference type="InterPro" id="IPR036728">
    <property type="entry name" value="PBP_GOBP_sf"/>
</dbReference>
<evidence type="ECO:0000256" key="5">
    <source>
        <dbReference type="SAM" id="SignalP"/>
    </source>
</evidence>